<evidence type="ECO:0000256" key="4">
    <source>
        <dbReference type="ARBA" id="ARBA00022679"/>
    </source>
</evidence>
<dbReference type="GO" id="GO:0007169">
    <property type="term" value="P:cell surface receptor protein tyrosine kinase signaling pathway"/>
    <property type="evidence" value="ECO:0007669"/>
    <property type="project" value="TreeGrafter"/>
</dbReference>
<keyword evidence="8 16" id="KW-0547">Nucleotide-binding</keyword>
<dbReference type="InterPro" id="IPR011009">
    <property type="entry name" value="Kinase-like_dom_sf"/>
</dbReference>
<keyword evidence="4" id="KW-0808">Transferase</keyword>
<dbReference type="PANTHER" id="PTHR24416">
    <property type="entry name" value="TYROSINE-PROTEIN KINASE RECEPTOR"/>
    <property type="match status" value="1"/>
</dbReference>
<keyword evidence="6" id="KW-0732">Signal</keyword>
<feature type="transmembrane region" description="Helical" evidence="18">
    <location>
        <begin position="347"/>
        <end position="370"/>
    </location>
</feature>
<protein>
    <recommendedName>
        <fullName evidence="3">receptor protein-tyrosine kinase</fullName>
        <ecNumber evidence="3">2.7.10.1</ecNumber>
    </recommendedName>
</protein>
<dbReference type="InterPro" id="IPR003961">
    <property type="entry name" value="FN3_dom"/>
</dbReference>
<proteinExistence type="predicted"/>
<evidence type="ECO:0000313" key="22">
    <source>
        <dbReference type="WBParaSite" id="maker-E.canG7_contigs_6386-snap-gene-0.31-mRNA-1"/>
    </source>
</evidence>
<evidence type="ECO:0000256" key="13">
    <source>
        <dbReference type="ARBA" id="ARBA00023170"/>
    </source>
</evidence>
<evidence type="ECO:0000256" key="9">
    <source>
        <dbReference type="ARBA" id="ARBA00022777"/>
    </source>
</evidence>
<dbReference type="SMART" id="SM00219">
    <property type="entry name" value="TyrKc"/>
    <property type="match status" value="1"/>
</dbReference>
<dbReference type="GO" id="GO:0043235">
    <property type="term" value="C:receptor complex"/>
    <property type="evidence" value="ECO:0007669"/>
    <property type="project" value="TreeGrafter"/>
</dbReference>
<dbReference type="InterPro" id="IPR013783">
    <property type="entry name" value="Ig-like_fold"/>
</dbReference>
<organism evidence="21 22">
    <name type="scientific">Echinococcus canadensis</name>
    <dbReference type="NCBI Taxonomy" id="519352"/>
    <lineage>
        <taxon>Eukaryota</taxon>
        <taxon>Metazoa</taxon>
        <taxon>Spiralia</taxon>
        <taxon>Lophotrochozoa</taxon>
        <taxon>Platyhelminthes</taxon>
        <taxon>Cestoda</taxon>
        <taxon>Eucestoda</taxon>
        <taxon>Cyclophyllidea</taxon>
        <taxon>Taeniidae</taxon>
        <taxon>Echinococcus</taxon>
        <taxon>Echinococcus canadensis group</taxon>
    </lineage>
</organism>
<keyword evidence="7" id="KW-0677">Repeat</keyword>
<dbReference type="Pfam" id="PF07714">
    <property type="entry name" value="PK_Tyr_Ser-Thr"/>
    <property type="match status" value="1"/>
</dbReference>
<feature type="region of interest" description="Disordered" evidence="17">
    <location>
        <begin position="850"/>
        <end position="908"/>
    </location>
</feature>
<feature type="domain" description="Protein kinase" evidence="19">
    <location>
        <begin position="467"/>
        <end position="781"/>
    </location>
</feature>
<evidence type="ECO:0000256" key="3">
    <source>
        <dbReference type="ARBA" id="ARBA00011902"/>
    </source>
</evidence>
<dbReference type="EC" id="2.7.10.1" evidence="3"/>
<dbReference type="Gene3D" id="2.60.120.590">
    <property type="entry name" value="Alpha-ketoglutarate-dependent dioxygenase AlkB-like"/>
    <property type="match status" value="1"/>
</dbReference>
<reference evidence="22" key="1">
    <citation type="submission" date="2022-11" db="UniProtKB">
        <authorList>
            <consortium name="WormBaseParasite"/>
        </authorList>
    </citation>
    <scope>IDENTIFICATION</scope>
</reference>
<evidence type="ECO:0000256" key="14">
    <source>
        <dbReference type="ARBA" id="ARBA00023180"/>
    </source>
</evidence>
<dbReference type="SUPFAM" id="SSF56112">
    <property type="entry name" value="Protein kinase-like (PK-like)"/>
    <property type="match status" value="1"/>
</dbReference>
<evidence type="ECO:0000259" key="20">
    <source>
        <dbReference type="PROSITE" id="PS50853"/>
    </source>
</evidence>
<dbReference type="InterPro" id="IPR001245">
    <property type="entry name" value="Ser-Thr/Tyr_kinase_cat_dom"/>
</dbReference>
<dbReference type="CDD" id="cd00192">
    <property type="entry name" value="PTKc"/>
    <property type="match status" value="1"/>
</dbReference>
<dbReference type="Gene3D" id="1.10.510.10">
    <property type="entry name" value="Transferase(Phosphotransferase) domain 1"/>
    <property type="match status" value="2"/>
</dbReference>
<evidence type="ECO:0000256" key="1">
    <source>
        <dbReference type="ARBA" id="ARBA00001954"/>
    </source>
</evidence>
<comment type="cofactor">
    <cofactor evidence="1">
        <name>Fe(2+)</name>
        <dbReference type="ChEBI" id="CHEBI:29033"/>
    </cofactor>
</comment>
<dbReference type="InterPro" id="IPR037151">
    <property type="entry name" value="AlkB-like_sf"/>
</dbReference>
<dbReference type="InterPro" id="IPR036116">
    <property type="entry name" value="FN3_sf"/>
</dbReference>
<feature type="compositionally biased region" description="Basic and acidic residues" evidence="17">
    <location>
        <begin position="577"/>
        <end position="592"/>
    </location>
</feature>
<keyword evidence="10 16" id="KW-0067">ATP-binding</keyword>
<dbReference type="SUPFAM" id="SSF49265">
    <property type="entry name" value="Fibronectin type III"/>
    <property type="match status" value="1"/>
</dbReference>
<evidence type="ECO:0000256" key="6">
    <source>
        <dbReference type="ARBA" id="ARBA00022729"/>
    </source>
</evidence>
<dbReference type="InterPro" id="IPR017441">
    <property type="entry name" value="Protein_kinase_ATP_BS"/>
</dbReference>
<comment type="catalytic activity">
    <reaction evidence="15">
        <text>L-tyrosyl-[protein] + ATP = O-phospho-L-tyrosyl-[protein] + ADP + H(+)</text>
        <dbReference type="Rhea" id="RHEA:10596"/>
        <dbReference type="Rhea" id="RHEA-COMP:10136"/>
        <dbReference type="Rhea" id="RHEA-COMP:20101"/>
        <dbReference type="ChEBI" id="CHEBI:15378"/>
        <dbReference type="ChEBI" id="CHEBI:30616"/>
        <dbReference type="ChEBI" id="CHEBI:46858"/>
        <dbReference type="ChEBI" id="CHEBI:61978"/>
        <dbReference type="ChEBI" id="CHEBI:456216"/>
        <dbReference type="EC" id="2.7.10.1"/>
    </reaction>
</comment>
<dbReference type="PROSITE" id="PS00109">
    <property type="entry name" value="PROTEIN_KINASE_TYR"/>
    <property type="match status" value="1"/>
</dbReference>
<evidence type="ECO:0000256" key="2">
    <source>
        <dbReference type="ARBA" id="ARBA00004479"/>
    </source>
</evidence>
<keyword evidence="13" id="KW-0675">Receptor</keyword>
<comment type="subcellular location">
    <subcellularLocation>
        <location evidence="2">Membrane</location>
        <topology evidence="2">Single-pass type I membrane protein</topology>
    </subcellularLocation>
</comment>
<dbReference type="PROSITE" id="PS50011">
    <property type="entry name" value="PROTEIN_KINASE_DOM"/>
    <property type="match status" value="1"/>
</dbReference>
<evidence type="ECO:0000256" key="11">
    <source>
        <dbReference type="ARBA" id="ARBA00022989"/>
    </source>
</evidence>
<evidence type="ECO:0000256" key="10">
    <source>
        <dbReference type="ARBA" id="ARBA00022840"/>
    </source>
</evidence>
<dbReference type="PROSITE" id="PS50853">
    <property type="entry name" value="FN3"/>
    <property type="match status" value="1"/>
</dbReference>
<dbReference type="SUPFAM" id="SSF51197">
    <property type="entry name" value="Clavaminate synthase-like"/>
    <property type="match status" value="1"/>
</dbReference>
<evidence type="ECO:0000256" key="5">
    <source>
        <dbReference type="ARBA" id="ARBA00022692"/>
    </source>
</evidence>
<keyword evidence="9" id="KW-0418">Kinase</keyword>
<evidence type="ECO:0000256" key="15">
    <source>
        <dbReference type="ARBA" id="ARBA00051243"/>
    </source>
</evidence>
<feature type="region of interest" description="Disordered" evidence="17">
    <location>
        <begin position="1364"/>
        <end position="1383"/>
    </location>
</feature>
<dbReference type="PROSITE" id="PS00107">
    <property type="entry name" value="PROTEIN_KINASE_ATP"/>
    <property type="match status" value="1"/>
</dbReference>
<keyword evidence="5 18" id="KW-0812">Transmembrane</keyword>
<keyword evidence="14" id="KW-0325">Glycoprotein</keyword>
<dbReference type="InterPro" id="IPR050122">
    <property type="entry name" value="RTK"/>
</dbReference>
<sequence length="1383" mass="154631">KRTQPRKNASADTLTLWSAIRPLDASAISNEKDLQIAADAALPSTAWQTYARTHDHLRISFMRASVIPYRPISVQCAKMPMLQPQLLLMLRLLQHIEGISADVKAFGSAAILTRNIDEMVNVDPHKVVCSQLPGNYSVHCNNRHLRVFWIPPQDESGNFIRAVPTFREVGSPRFTSFPDQLRPPGAQGRHYDRNGTRPNTVYEFGLNYVTAEGVVAIPPHGNKDFPRCFCTSPPDAPEAPTNFNCHYLHKNDYACEWMPGKDYGSPIEYYKLQYKAYNSSNMDNPKWVDLVEVPGSLTKANVTLPIRTPTEVRINAINAVGRSDITGRLVKPPLYHHTEKGWKAADVFTYGAIGLGVLFLLILLVLLIIFKRRQASSKGSKSSFLINFNRGRGGNGGQVRMYNGSLQDNSFAATKTTSLSCPPFDILSSFEPAWSQEVNSLYGAGVAISGETNEALLNLNLIPASQLRFLRYVGCGAFGKVWEGRLLVATSGCPNSEGRFERVALKVRNVKSLSEAEFRREALLMQRYQHENIVRFYGISMDSPNHQCLILEMMEQGNLREYLHRSRPRLTPSQAEHLSRQEHTARSDRSSRQTETTEATTGESVCSGLGAVELHATLTIPDLIRIMRDIARGCRYLEEQHFVHRDIAARNCLVSHNHESGRIVKLCDFGLARDMYKNDYYRKRNEPKLPVRWMSPEAILEGLFTSKAYAVTCWEVMSLGADPFYGQVNLEVINLVLNGNVLSKPDNCPATLYDHMLQCWSRFPEIRPTFADVCRKMEEFVEASNNAESPFSGPYIYRVPIGGSTIPSESTPTVGEPEWRRGNDGDGSALHINDSRVNLIHSNSLSMARCDGGSSSGSGVTSRQTRSLQRQVSCPRPAVDPGAPLSPGFFFTQHHQQQQQPPLPSPLYAHEASLTDSLARRGAPGLRRQLSDRYQYNRDPEEVDSMGYERPALMMTGPYFNTLQQGYRRASSPARQYAPRSPPHYAIPARPPLTRDTNYGIMHHSLYVGSRGNQATNQGQTNNPMFQSAQFHSHTQMESPRGKIDDASDLGCSVATLCAAALSPAFCNLTAILLHACSSISFFVCTLSNLNLKVSYLSLPMLRVASLTFSSFTCSVIFRAVRCQSSRTVASSESTKLPVEFQDDFVKRLVSEELITIPDFITEEEEQSLLSELDPVLSRSRYQTSHWDNAIEDFRETERKNWRAPNRLIIDRLRQKTLDVLKEESRPKGAHKASSFDDLLPYIHVLDLAPTGWIKPHVDSIRYCGGVVAVLSLLADSIARFTVAPESEVAPSTSLLPASRMDLALPPPGASTDVWVRRRMLYIMRGATRYRLTHAILPNDSQIPGTDQVVHRDRRITVMCRPRPERVPLSQPGGGSYSYGQLS</sequence>
<evidence type="ECO:0000313" key="21">
    <source>
        <dbReference type="Proteomes" id="UP000887562"/>
    </source>
</evidence>
<dbReference type="GO" id="GO:0004714">
    <property type="term" value="F:transmembrane receptor protein tyrosine kinase activity"/>
    <property type="evidence" value="ECO:0007669"/>
    <property type="project" value="UniProtKB-EC"/>
</dbReference>
<dbReference type="Gene3D" id="2.60.40.10">
    <property type="entry name" value="Immunoglobulins"/>
    <property type="match status" value="1"/>
</dbReference>
<dbReference type="InterPro" id="IPR020635">
    <property type="entry name" value="Tyr_kinase_cat_dom"/>
</dbReference>
<evidence type="ECO:0000256" key="18">
    <source>
        <dbReference type="SAM" id="Phobius"/>
    </source>
</evidence>
<keyword evidence="12 18" id="KW-0472">Membrane</keyword>
<dbReference type="PANTHER" id="PTHR24416:SF525">
    <property type="entry name" value="INSULIN-LIKE RECEPTOR"/>
    <property type="match status" value="1"/>
</dbReference>
<feature type="domain" description="Fibronectin type-III" evidence="20">
    <location>
        <begin position="239"/>
        <end position="333"/>
    </location>
</feature>
<dbReference type="InterPro" id="IPR008266">
    <property type="entry name" value="Tyr_kinase_AS"/>
</dbReference>
<dbReference type="Proteomes" id="UP000887562">
    <property type="component" value="Unplaced"/>
</dbReference>
<evidence type="ECO:0000256" key="12">
    <source>
        <dbReference type="ARBA" id="ARBA00023136"/>
    </source>
</evidence>
<dbReference type="CDD" id="cd00063">
    <property type="entry name" value="FN3"/>
    <property type="match status" value="1"/>
</dbReference>
<dbReference type="GO" id="GO:0005524">
    <property type="term" value="F:ATP binding"/>
    <property type="evidence" value="ECO:0007669"/>
    <property type="project" value="UniProtKB-UniRule"/>
</dbReference>
<evidence type="ECO:0000256" key="16">
    <source>
        <dbReference type="PROSITE-ProRule" id="PRU10141"/>
    </source>
</evidence>
<keyword evidence="21" id="KW-1185">Reference proteome</keyword>
<evidence type="ECO:0000259" key="19">
    <source>
        <dbReference type="PROSITE" id="PS50011"/>
    </source>
</evidence>
<keyword evidence="11 18" id="KW-1133">Transmembrane helix</keyword>
<feature type="binding site" evidence="16">
    <location>
        <position position="506"/>
    </location>
    <ligand>
        <name>ATP</name>
        <dbReference type="ChEBI" id="CHEBI:30616"/>
    </ligand>
</feature>
<evidence type="ECO:0000256" key="17">
    <source>
        <dbReference type="SAM" id="MobiDB-lite"/>
    </source>
</evidence>
<feature type="compositionally biased region" description="Polar residues" evidence="17">
    <location>
        <begin position="860"/>
        <end position="872"/>
    </location>
</feature>
<accession>A0A915EZD2</accession>
<evidence type="ECO:0000256" key="8">
    <source>
        <dbReference type="ARBA" id="ARBA00022741"/>
    </source>
</evidence>
<feature type="region of interest" description="Disordered" evidence="17">
    <location>
        <begin position="570"/>
        <end position="604"/>
    </location>
</feature>
<dbReference type="InterPro" id="IPR000719">
    <property type="entry name" value="Prot_kinase_dom"/>
</dbReference>
<feature type="compositionally biased region" description="Polar residues" evidence="17">
    <location>
        <begin position="593"/>
        <end position="604"/>
    </location>
</feature>
<evidence type="ECO:0000256" key="7">
    <source>
        <dbReference type="ARBA" id="ARBA00022737"/>
    </source>
</evidence>
<name>A0A915EZD2_9CEST</name>
<dbReference type="WBParaSite" id="maker-E.canG7_contigs_6386-snap-gene-0.31-mRNA-1">
    <property type="protein sequence ID" value="maker-E.canG7_contigs_6386-snap-gene-0.31-mRNA-1"/>
    <property type="gene ID" value="EcG7_04457"/>
</dbReference>
<dbReference type="GO" id="GO:0005886">
    <property type="term" value="C:plasma membrane"/>
    <property type="evidence" value="ECO:0007669"/>
    <property type="project" value="TreeGrafter"/>
</dbReference>